<evidence type="ECO:0000313" key="4">
    <source>
        <dbReference type="Proteomes" id="UP001500604"/>
    </source>
</evidence>
<proteinExistence type="predicted"/>
<keyword evidence="4" id="KW-1185">Reference proteome</keyword>
<accession>A0ABP8V168</accession>
<keyword evidence="2" id="KW-0812">Transmembrane</keyword>
<feature type="transmembrane region" description="Helical" evidence="2">
    <location>
        <begin position="43"/>
        <end position="62"/>
    </location>
</feature>
<dbReference type="PANTHER" id="PTHR43298">
    <property type="entry name" value="MULTIDRUG RESISTANCE PROTEIN NORM-RELATED"/>
    <property type="match status" value="1"/>
</dbReference>
<evidence type="ECO:0000313" key="3">
    <source>
        <dbReference type="EMBL" id="GAA4649632.1"/>
    </source>
</evidence>
<protein>
    <recommendedName>
        <fullName evidence="5">Multidrug resistance protein NorM</fullName>
    </recommendedName>
</protein>
<feature type="transmembrane region" description="Helical" evidence="2">
    <location>
        <begin position="74"/>
        <end position="97"/>
    </location>
</feature>
<keyword evidence="2" id="KW-0472">Membrane</keyword>
<dbReference type="PANTHER" id="PTHR43298:SF2">
    <property type="entry name" value="FMN_FAD EXPORTER YEEO-RELATED"/>
    <property type="match status" value="1"/>
</dbReference>
<keyword evidence="2" id="KW-1133">Transmembrane helix</keyword>
<evidence type="ECO:0000256" key="2">
    <source>
        <dbReference type="SAM" id="Phobius"/>
    </source>
</evidence>
<dbReference type="Pfam" id="PF01554">
    <property type="entry name" value="MatE"/>
    <property type="match status" value="1"/>
</dbReference>
<organism evidence="3 4">
    <name type="scientific">Kistimonas scapharcae</name>
    <dbReference type="NCBI Taxonomy" id="1036133"/>
    <lineage>
        <taxon>Bacteria</taxon>
        <taxon>Pseudomonadati</taxon>
        <taxon>Pseudomonadota</taxon>
        <taxon>Gammaproteobacteria</taxon>
        <taxon>Oceanospirillales</taxon>
        <taxon>Endozoicomonadaceae</taxon>
        <taxon>Kistimonas</taxon>
    </lineage>
</organism>
<name>A0ABP8V168_9GAMM</name>
<feature type="transmembrane region" description="Helical" evidence="2">
    <location>
        <begin position="181"/>
        <end position="197"/>
    </location>
</feature>
<dbReference type="EMBL" id="BAABFL010000213">
    <property type="protein sequence ID" value="GAA4649632.1"/>
    <property type="molecule type" value="Genomic_DNA"/>
</dbReference>
<evidence type="ECO:0008006" key="5">
    <source>
        <dbReference type="Google" id="ProtNLM"/>
    </source>
</evidence>
<evidence type="ECO:0000256" key="1">
    <source>
        <dbReference type="ARBA" id="ARBA00022448"/>
    </source>
</evidence>
<gene>
    <name evidence="3" type="ORF">GCM10023116_19080</name>
</gene>
<keyword evidence="1" id="KW-0813">Transport</keyword>
<reference evidence="4" key="1">
    <citation type="journal article" date="2019" name="Int. J. Syst. Evol. Microbiol.">
        <title>The Global Catalogue of Microorganisms (GCM) 10K type strain sequencing project: providing services to taxonomists for standard genome sequencing and annotation.</title>
        <authorList>
            <consortium name="The Broad Institute Genomics Platform"/>
            <consortium name="The Broad Institute Genome Sequencing Center for Infectious Disease"/>
            <person name="Wu L."/>
            <person name="Ma J."/>
        </authorList>
    </citation>
    <scope>NUCLEOTIDE SEQUENCE [LARGE SCALE GENOMIC DNA]</scope>
    <source>
        <strain evidence="4">JCM 17805</strain>
    </source>
</reference>
<comment type="caution">
    <text evidence="3">The sequence shown here is derived from an EMBL/GenBank/DDBJ whole genome shotgun (WGS) entry which is preliminary data.</text>
</comment>
<dbReference type="InterPro" id="IPR002528">
    <property type="entry name" value="MATE_fam"/>
</dbReference>
<dbReference type="Proteomes" id="UP001500604">
    <property type="component" value="Unassembled WGS sequence"/>
</dbReference>
<feature type="transmembrane region" description="Helical" evidence="2">
    <location>
        <begin position="149"/>
        <end position="169"/>
    </location>
</feature>
<dbReference type="InterPro" id="IPR050222">
    <property type="entry name" value="MATE_MdtK"/>
</dbReference>
<sequence>MVSTGLKHDLLFQFLAFTLITLLLTPSGDTVLGAHQIAFNLSTLPMGIISGIGIATSIRVGQAMGAGNRRQARFSAQTGILMTLSAAICIALMIYYNRAWITSLYTNDIRIIALASQLLPLVALFHIVDSLQGATNAALRGYKDTRTSMMIVLSSLWAIALPLGSVLALKDWLLPAQGPTGFWIALCIAQCFTLIFVQRRFLKISQDEDIASASIATIP</sequence>